<accession>A0A917Q543</accession>
<comment type="caution">
    <text evidence="2">The sequence shown here is derived from an EMBL/GenBank/DDBJ whole genome shotgun (WGS) entry which is preliminary data.</text>
</comment>
<evidence type="ECO:0000313" key="3">
    <source>
        <dbReference type="Proteomes" id="UP000600449"/>
    </source>
</evidence>
<sequence>MRCASCRTTFFAEAEPETDELIYDAPEIEDDAADAAAGLGQNDIDAAFAMAEAMEGGKDDEDPDGPDLVVDAQSRRSRPSVAAARGKIGAKGASVLAGLRARLRPAPIAAAVVVLALAGVLVARESVVRAVPSTAGLFRMVGLEVNLAGVAIAEVVSTRFEEGGQRVLEVQGVLVNVTGEARPVAPLAFSLRDATHTALYSWTVEPPRGDLAPGESAPFRARLVAPPAEARQVLVRFAPVSQATVAGTSP</sequence>
<dbReference type="EMBL" id="BMMF01000003">
    <property type="protein sequence ID" value="GGK25330.1"/>
    <property type="molecule type" value="Genomic_DNA"/>
</dbReference>
<reference evidence="2 3" key="1">
    <citation type="journal article" date="2014" name="Int. J. Syst. Evol. Microbiol.">
        <title>Complete genome sequence of Corynebacterium casei LMG S-19264T (=DSM 44701T), isolated from a smear-ripened cheese.</title>
        <authorList>
            <consortium name="US DOE Joint Genome Institute (JGI-PGF)"/>
            <person name="Walter F."/>
            <person name="Albersmeier A."/>
            <person name="Kalinowski J."/>
            <person name="Ruckert C."/>
        </authorList>
    </citation>
    <scope>NUCLEOTIDE SEQUENCE [LARGE SCALE GENOMIC DNA]</scope>
    <source>
        <strain evidence="2 3">CGMCC 1.9161</strain>
    </source>
</reference>
<dbReference type="Proteomes" id="UP000600449">
    <property type="component" value="Unassembled WGS sequence"/>
</dbReference>
<dbReference type="InterPro" id="IPR047676">
    <property type="entry name" value="FxLYD_dom"/>
</dbReference>
<dbReference type="AlphaFoldDB" id="A0A917Q543"/>
<organism evidence="2 3">
    <name type="scientific">Salinarimonas ramus</name>
    <dbReference type="NCBI Taxonomy" id="690164"/>
    <lineage>
        <taxon>Bacteria</taxon>
        <taxon>Pseudomonadati</taxon>
        <taxon>Pseudomonadota</taxon>
        <taxon>Alphaproteobacteria</taxon>
        <taxon>Hyphomicrobiales</taxon>
        <taxon>Salinarimonadaceae</taxon>
        <taxon>Salinarimonas</taxon>
    </lineage>
</organism>
<evidence type="ECO:0000256" key="1">
    <source>
        <dbReference type="SAM" id="MobiDB-lite"/>
    </source>
</evidence>
<proteinExistence type="predicted"/>
<dbReference type="NCBIfam" id="NF038353">
    <property type="entry name" value="FxLYD_dom"/>
    <property type="match status" value="1"/>
</dbReference>
<feature type="region of interest" description="Disordered" evidence="1">
    <location>
        <begin position="54"/>
        <end position="77"/>
    </location>
</feature>
<gene>
    <name evidence="2" type="ORF">GCM10011322_09880</name>
</gene>
<keyword evidence="3" id="KW-1185">Reference proteome</keyword>
<evidence type="ECO:0000313" key="2">
    <source>
        <dbReference type="EMBL" id="GGK25330.1"/>
    </source>
</evidence>
<name>A0A917Q543_9HYPH</name>
<protein>
    <recommendedName>
        <fullName evidence="4">DUF3426 domain-containing protein</fullName>
    </recommendedName>
</protein>
<evidence type="ECO:0008006" key="4">
    <source>
        <dbReference type="Google" id="ProtNLM"/>
    </source>
</evidence>